<evidence type="ECO:0000256" key="3">
    <source>
        <dbReference type="SAM" id="Coils"/>
    </source>
</evidence>
<dbReference type="GO" id="GO:0061630">
    <property type="term" value="F:ubiquitin protein ligase activity"/>
    <property type="evidence" value="ECO:0007669"/>
    <property type="project" value="TreeGrafter"/>
</dbReference>
<keyword evidence="1" id="KW-0677">Repeat</keyword>
<dbReference type="Proteomes" id="UP001165289">
    <property type="component" value="Unassembled WGS sequence"/>
</dbReference>
<reference evidence="4 5" key="1">
    <citation type="journal article" date="2023" name="BMC Biol.">
        <title>The compact genome of the sponge Oopsacas minuta (Hexactinellida) is lacking key metazoan core genes.</title>
        <authorList>
            <person name="Santini S."/>
            <person name="Schenkelaars Q."/>
            <person name="Jourda C."/>
            <person name="Duchesne M."/>
            <person name="Belahbib H."/>
            <person name="Rocher C."/>
            <person name="Selva M."/>
            <person name="Riesgo A."/>
            <person name="Vervoort M."/>
            <person name="Leys S.P."/>
            <person name="Kodjabachian L."/>
            <person name="Le Bivic A."/>
            <person name="Borchiellini C."/>
            <person name="Claverie J.M."/>
            <person name="Renard E."/>
        </authorList>
    </citation>
    <scope>NUCLEOTIDE SEQUENCE [LARGE SCALE GENOMIC DNA]</scope>
    <source>
        <strain evidence="4">SPO-2</strain>
    </source>
</reference>
<organism evidence="4 5">
    <name type="scientific">Oopsacas minuta</name>
    <dbReference type="NCBI Taxonomy" id="111878"/>
    <lineage>
        <taxon>Eukaryota</taxon>
        <taxon>Metazoa</taxon>
        <taxon>Porifera</taxon>
        <taxon>Hexactinellida</taxon>
        <taxon>Hexasterophora</taxon>
        <taxon>Lyssacinosida</taxon>
        <taxon>Leucopsacidae</taxon>
        <taxon>Oopsacas</taxon>
    </lineage>
</organism>
<dbReference type="GO" id="GO:0008270">
    <property type="term" value="F:zinc ion binding"/>
    <property type="evidence" value="ECO:0007669"/>
    <property type="project" value="UniProtKB-KW"/>
</dbReference>
<keyword evidence="5" id="KW-1185">Reference proteome</keyword>
<gene>
    <name evidence="4" type="ORF">LOD99_2973</name>
</gene>
<dbReference type="SUPFAM" id="SSF101898">
    <property type="entry name" value="NHL repeat"/>
    <property type="match status" value="1"/>
</dbReference>
<dbReference type="PANTHER" id="PTHR24104:SF25">
    <property type="entry name" value="PROTEIN LIN-41"/>
    <property type="match status" value="1"/>
</dbReference>
<name>A0AAV7JZM5_9METZ</name>
<accession>A0AAV7JZM5</accession>
<feature type="repeat" description="NHL" evidence="2">
    <location>
        <begin position="174"/>
        <end position="211"/>
    </location>
</feature>
<dbReference type="InterPro" id="IPR001258">
    <property type="entry name" value="NHL_repeat"/>
</dbReference>
<evidence type="ECO:0000256" key="2">
    <source>
        <dbReference type="PROSITE-ProRule" id="PRU00504"/>
    </source>
</evidence>
<dbReference type="AlphaFoldDB" id="A0AAV7JZM5"/>
<dbReference type="Pfam" id="PF01436">
    <property type="entry name" value="NHL"/>
    <property type="match status" value="1"/>
</dbReference>
<dbReference type="EMBL" id="JAKMXF010000233">
    <property type="protein sequence ID" value="KAI6654128.1"/>
    <property type="molecule type" value="Genomic_DNA"/>
</dbReference>
<dbReference type="GO" id="GO:0043161">
    <property type="term" value="P:proteasome-mediated ubiquitin-dependent protein catabolic process"/>
    <property type="evidence" value="ECO:0007669"/>
    <property type="project" value="TreeGrafter"/>
</dbReference>
<dbReference type="Gene3D" id="2.120.10.30">
    <property type="entry name" value="TolB, C-terminal domain"/>
    <property type="match status" value="2"/>
</dbReference>
<protein>
    <submittedName>
        <fullName evidence="4">Uncharacterized protein</fullName>
    </submittedName>
</protein>
<proteinExistence type="predicted"/>
<dbReference type="PANTHER" id="PTHR24104">
    <property type="entry name" value="E3 UBIQUITIN-PROTEIN LIGASE NHLRC1-RELATED"/>
    <property type="match status" value="1"/>
</dbReference>
<dbReference type="InterPro" id="IPR050952">
    <property type="entry name" value="TRIM-NHL_E3_ligases"/>
</dbReference>
<dbReference type="GO" id="GO:0000209">
    <property type="term" value="P:protein polyubiquitination"/>
    <property type="evidence" value="ECO:0007669"/>
    <property type="project" value="TreeGrafter"/>
</dbReference>
<sequence>MATARLDKNVVMGPVSLMPVSNKLQDRMNILREVIDSKKSLVRKVSDEMKQLIEEKAQLIIGELEAVWDETNQRLNKRKDEVNKKIDAINKQKTEMEKLFKDLSPTLPGFIDQIPEAIETVKREMNIDIPFLKLNWKVDELRESIHSLCYCEQKFVNFEEHIPIPLKWSCCDQGMRDNQLNCPCGIAIDSMNDRVYVADNSANRVQVFSGNGDWIKSIKDERMIKPENILILYNSVFVQCQQIIVKFNRSTLKIESSKFSDYFLSGICTDNTNVFVGEYSEMKLVVLTLELKEEKKIPLNTQFKQQDTRIKDISLARHEFYILLDETEYSIQAFSKQGMMTRWIIHEYMPDWSSYFCLDQQLNIIVSDRDSCKVKIFSNEGNIITQFGREGSDKEEFISVAGIAVDDLCSIVTVDWKCYNIIQTFSHH</sequence>
<evidence type="ECO:0000313" key="5">
    <source>
        <dbReference type="Proteomes" id="UP001165289"/>
    </source>
</evidence>
<comment type="caution">
    <text evidence="4">The sequence shown here is derived from an EMBL/GenBank/DDBJ whole genome shotgun (WGS) entry which is preliminary data.</text>
</comment>
<feature type="coiled-coil region" evidence="3">
    <location>
        <begin position="35"/>
        <end position="99"/>
    </location>
</feature>
<evidence type="ECO:0000313" key="4">
    <source>
        <dbReference type="EMBL" id="KAI6654128.1"/>
    </source>
</evidence>
<dbReference type="PROSITE" id="PS51125">
    <property type="entry name" value="NHL"/>
    <property type="match status" value="1"/>
</dbReference>
<keyword evidence="3" id="KW-0175">Coiled coil</keyword>
<dbReference type="InterPro" id="IPR011042">
    <property type="entry name" value="6-blade_b-propeller_TolB-like"/>
</dbReference>
<evidence type="ECO:0000256" key="1">
    <source>
        <dbReference type="ARBA" id="ARBA00022737"/>
    </source>
</evidence>